<evidence type="ECO:0000313" key="3">
    <source>
        <dbReference type="Proteomes" id="UP000620104"/>
    </source>
</evidence>
<comment type="caution">
    <text evidence="2">The sequence shown here is derived from an EMBL/GenBank/DDBJ whole genome shotgun (WGS) entry which is preliminary data.</text>
</comment>
<sequence length="541" mass="59106">MPVTNSNSAPITRSRNQQPTVEVTKSASKPRRNNSTRTRPAKSALKVFQDVLPPTPSKDSGSVRTKKVLQPSVTNTLPQTLIKHDVSKNDGEKTETTEIIKPIKTPAKADKAVALQTTESKENVEIDETEQLSRNLAQRLMASASLPQEGTPIKNADVTSRDASMFATPPQASSYTELLTPLLSQSKIPTLQPISNVADLFLPLNISPLALSQAYINSLNSISPLATYLQPIVNPNDPAHFGHQQEMCQPATNVSTHRLDRSPRAKMRYSPSKQQWFEVNEDTGSPRVAKEEVMIATPASPTRRSALSTPLKVSGLQLLEKKKGRKEFDTRLAQQAELGRGLPSPLSRGSRVAMPSKATMAEDDKDLDDVRRLREASLEFDVVRAASTPVVSKAKYINAPSWNLFEASRQASPAKVDEPISGFAAFLAKTRVVSEPTLATSAQDVDSVNSPQSASSRRRSKRKKAKLPVPEPESDPLSWDALQQKFVQAEVPEEYETIRSTYEKKAEQLEAEPVTSREVPVAAGVLSANAAAFEVAPNKLP</sequence>
<accession>A0A8H3TPI6</accession>
<keyword evidence="3" id="KW-1185">Reference proteome</keyword>
<dbReference type="AlphaFoldDB" id="A0A8H3TPI6"/>
<reference evidence="2" key="1">
    <citation type="submission" date="2020-07" db="EMBL/GenBank/DDBJ databases">
        <title>Draft Genome Sequence of a Deep-Sea Yeast, Naganishia (Cryptococcus) liquefaciens strain N6.</title>
        <authorList>
            <person name="Han Y.W."/>
            <person name="Kajitani R."/>
            <person name="Morimoto H."/>
            <person name="Parhat M."/>
            <person name="Tsubouchi H."/>
            <person name="Bakenova O."/>
            <person name="Ogata M."/>
            <person name="Argunhan B."/>
            <person name="Aoki R."/>
            <person name="Kajiwara S."/>
            <person name="Itoh T."/>
            <person name="Iwasaki H."/>
        </authorList>
    </citation>
    <scope>NUCLEOTIDE SEQUENCE</scope>
    <source>
        <strain evidence="2">N6</strain>
    </source>
</reference>
<feature type="region of interest" description="Disordered" evidence="1">
    <location>
        <begin position="1"/>
        <end position="68"/>
    </location>
</feature>
<dbReference type="Proteomes" id="UP000620104">
    <property type="component" value="Unassembled WGS sequence"/>
</dbReference>
<name>A0A8H3TPI6_9TREE</name>
<organism evidence="2 3">
    <name type="scientific">Naganishia liquefaciens</name>
    <dbReference type="NCBI Taxonomy" id="104408"/>
    <lineage>
        <taxon>Eukaryota</taxon>
        <taxon>Fungi</taxon>
        <taxon>Dikarya</taxon>
        <taxon>Basidiomycota</taxon>
        <taxon>Agaricomycotina</taxon>
        <taxon>Tremellomycetes</taxon>
        <taxon>Filobasidiales</taxon>
        <taxon>Filobasidiaceae</taxon>
        <taxon>Naganishia</taxon>
    </lineage>
</organism>
<dbReference type="EMBL" id="BLZA01000009">
    <property type="protein sequence ID" value="GHJ84832.1"/>
    <property type="molecule type" value="Genomic_DNA"/>
</dbReference>
<gene>
    <name evidence="2" type="ORF">NliqN6_1234</name>
</gene>
<feature type="compositionally biased region" description="Basic residues" evidence="1">
    <location>
        <begin position="456"/>
        <end position="466"/>
    </location>
</feature>
<dbReference type="OrthoDB" id="2592450at2759"/>
<protein>
    <submittedName>
        <fullName evidence="2">Uncharacterized protein</fullName>
    </submittedName>
</protein>
<feature type="compositionally biased region" description="Polar residues" evidence="1">
    <location>
        <begin position="1"/>
        <end position="27"/>
    </location>
</feature>
<feature type="region of interest" description="Disordered" evidence="1">
    <location>
        <begin position="438"/>
        <end position="477"/>
    </location>
</feature>
<feature type="region of interest" description="Disordered" evidence="1">
    <location>
        <begin position="338"/>
        <end position="364"/>
    </location>
</feature>
<evidence type="ECO:0000313" key="2">
    <source>
        <dbReference type="EMBL" id="GHJ84832.1"/>
    </source>
</evidence>
<proteinExistence type="predicted"/>
<feature type="compositionally biased region" description="Polar residues" evidence="1">
    <location>
        <begin position="438"/>
        <end position="452"/>
    </location>
</feature>
<evidence type="ECO:0000256" key="1">
    <source>
        <dbReference type="SAM" id="MobiDB-lite"/>
    </source>
</evidence>